<evidence type="ECO:0000259" key="7">
    <source>
        <dbReference type="PROSITE" id="PS50021"/>
    </source>
</evidence>
<keyword evidence="10" id="KW-1185">Reference proteome</keyword>
<keyword evidence="3" id="KW-0112">Calmodulin-binding</keyword>
<evidence type="ECO:0000256" key="5">
    <source>
        <dbReference type="ARBA" id="ARBA00025109"/>
    </source>
</evidence>
<dbReference type="PANTHER" id="PTHR47385:SF22">
    <property type="entry name" value="GH21596P"/>
    <property type="match status" value="1"/>
</dbReference>
<dbReference type="AlphaFoldDB" id="C1BTY3"/>
<evidence type="ECO:0000256" key="2">
    <source>
        <dbReference type="ARBA" id="ARBA00022737"/>
    </source>
</evidence>
<dbReference type="Pfam" id="PF00402">
    <property type="entry name" value="Calponin"/>
    <property type="match status" value="1"/>
</dbReference>
<evidence type="ECO:0000256" key="1">
    <source>
        <dbReference type="ARBA" id="ARBA00009631"/>
    </source>
</evidence>
<dbReference type="InterPro" id="IPR003096">
    <property type="entry name" value="SM22_calponin"/>
</dbReference>
<dbReference type="SUPFAM" id="SSF47576">
    <property type="entry name" value="Calponin-homology domain, CH-domain"/>
    <property type="match status" value="1"/>
</dbReference>
<dbReference type="InterPro" id="IPR036872">
    <property type="entry name" value="CH_dom_sf"/>
</dbReference>
<evidence type="ECO:0000256" key="4">
    <source>
        <dbReference type="ARBA" id="ARBA00023203"/>
    </source>
</evidence>
<name>C1BTY3_LEPSM</name>
<reference evidence="9" key="2">
    <citation type="submission" date="2021-02" db="EMBL/GenBank/DDBJ databases">
        <authorList>
            <person name="Bekaert M."/>
        </authorList>
    </citation>
    <scope>NUCLEOTIDE SEQUENCE</scope>
    <source>
        <strain evidence="9">IoA-00</strain>
    </source>
</reference>
<keyword evidence="4" id="KW-0009">Actin-binding</keyword>
<evidence type="ECO:0000313" key="10">
    <source>
        <dbReference type="Proteomes" id="UP000675881"/>
    </source>
</evidence>
<feature type="region of interest" description="Disordered" evidence="6">
    <location>
        <begin position="117"/>
        <end position="172"/>
    </location>
</feature>
<gene>
    <name evidence="8" type="primary">MYPH</name>
    <name evidence="9" type="ORF">LSAA_1139</name>
</gene>
<comment type="similarity">
    <text evidence="1">Belongs to the calponin family.</text>
</comment>
<dbReference type="GO" id="GO:0007015">
    <property type="term" value="P:actin filament organization"/>
    <property type="evidence" value="ECO:0007669"/>
    <property type="project" value="TreeGrafter"/>
</dbReference>
<feature type="domain" description="Calponin-homology (CH)" evidence="7">
    <location>
        <begin position="9"/>
        <end position="114"/>
    </location>
</feature>
<sequence>MAPAPKRDEQQETEIIKWIEEVLGSKLPNKPYEDLLRDGVILCHLINKISPGSVKKILENGTNFQLMENIERFQKAIKKYGVPNEEIFQTPDLFERRNLRQVTICLLSLARITQMHPEYEGPSMGPKMSTENKRNFSEEDARRMRDGQIGLQSGFNKGATQSGQSFGTTRHM</sequence>
<dbReference type="PANTHER" id="PTHR47385">
    <property type="entry name" value="CALPONIN"/>
    <property type="match status" value="1"/>
</dbReference>
<dbReference type="InterPro" id="IPR050606">
    <property type="entry name" value="Calponin-like"/>
</dbReference>
<dbReference type="EMBL" id="HG994580">
    <property type="protein sequence ID" value="CAF2768556.1"/>
    <property type="molecule type" value="Genomic_DNA"/>
</dbReference>
<keyword evidence="2" id="KW-0677">Repeat</keyword>
<dbReference type="Gene3D" id="1.10.418.10">
    <property type="entry name" value="Calponin-like domain"/>
    <property type="match status" value="1"/>
</dbReference>
<organism evidence="8">
    <name type="scientific">Lepeophtheirus salmonis</name>
    <name type="common">Salmon louse</name>
    <name type="synonym">Caligus salmonis</name>
    <dbReference type="NCBI Taxonomy" id="72036"/>
    <lineage>
        <taxon>Eukaryota</taxon>
        <taxon>Metazoa</taxon>
        <taxon>Ecdysozoa</taxon>
        <taxon>Arthropoda</taxon>
        <taxon>Crustacea</taxon>
        <taxon>Multicrustacea</taxon>
        <taxon>Hexanauplia</taxon>
        <taxon>Copepoda</taxon>
        <taxon>Siphonostomatoida</taxon>
        <taxon>Caligidae</taxon>
        <taxon>Lepeophtheirus</taxon>
    </lineage>
</organism>
<dbReference type="GO" id="GO:0031032">
    <property type="term" value="P:actomyosin structure organization"/>
    <property type="evidence" value="ECO:0007669"/>
    <property type="project" value="InterPro"/>
</dbReference>
<dbReference type="PROSITE" id="PS50021">
    <property type="entry name" value="CH"/>
    <property type="match status" value="1"/>
</dbReference>
<proteinExistence type="evidence at transcript level"/>
<evidence type="ECO:0000256" key="6">
    <source>
        <dbReference type="SAM" id="MobiDB-lite"/>
    </source>
</evidence>
<feature type="compositionally biased region" description="Basic and acidic residues" evidence="6">
    <location>
        <begin position="130"/>
        <end position="146"/>
    </location>
</feature>
<evidence type="ECO:0000313" key="9">
    <source>
        <dbReference type="EMBL" id="CAF2768556.1"/>
    </source>
</evidence>
<protein>
    <submittedName>
        <fullName evidence="8">Myophilin</fullName>
    </submittedName>
    <submittedName>
        <fullName evidence="9">TAGLN</fullName>
    </submittedName>
</protein>
<dbReference type="InterPro" id="IPR001997">
    <property type="entry name" value="Calponin/LIMCH1"/>
</dbReference>
<comment type="function">
    <text evidence="5">Thin filament-associated protein that is implicated in the regulation and modulation of smooth muscle contraction. It is capable of binding to actin, calmodulin and tropomyosin. The interaction of calponin with actin inhibits the actomyosin Mg-ATPase activity.</text>
</comment>
<dbReference type="OrthoDB" id="21595at2759"/>
<dbReference type="GO" id="GO:0051015">
    <property type="term" value="F:actin filament binding"/>
    <property type="evidence" value="ECO:0007669"/>
    <property type="project" value="TreeGrafter"/>
</dbReference>
<dbReference type="Proteomes" id="UP000675881">
    <property type="component" value="Chromosome 1"/>
</dbReference>
<dbReference type="PRINTS" id="PR00888">
    <property type="entry name" value="SM22CALPONIN"/>
</dbReference>
<evidence type="ECO:0000313" key="8">
    <source>
        <dbReference type="EMBL" id="ACO12486.1"/>
    </source>
</evidence>
<dbReference type="SMART" id="SM00033">
    <property type="entry name" value="CH"/>
    <property type="match status" value="1"/>
</dbReference>
<dbReference type="Pfam" id="PF00307">
    <property type="entry name" value="CH"/>
    <property type="match status" value="1"/>
</dbReference>
<dbReference type="GO" id="GO:0005516">
    <property type="term" value="F:calmodulin binding"/>
    <property type="evidence" value="ECO:0007669"/>
    <property type="project" value="UniProtKB-KW"/>
</dbReference>
<dbReference type="InterPro" id="IPR000557">
    <property type="entry name" value="Calponin_repeat"/>
</dbReference>
<feature type="compositionally biased region" description="Polar residues" evidence="6">
    <location>
        <begin position="150"/>
        <end position="172"/>
    </location>
</feature>
<dbReference type="PROSITE" id="PS51122">
    <property type="entry name" value="CALPONIN_2"/>
    <property type="match status" value="1"/>
</dbReference>
<dbReference type="GO" id="GO:0015629">
    <property type="term" value="C:actin cytoskeleton"/>
    <property type="evidence" value="ECO:0007669"/>
    <property type="project" value="TreeGrafter"/>
</dbReference>
<reference evidence="8" key="1">
    <citation type="submission" date="2009-06" db="EMBL/GenBank/DDBJ databases">
        <title>Lepeophtheirus salmonis ESTs and full-length cDNAs.</title>
        <authorList>
            <person name="Yasuike M."/>
            <person name="von Schalburg K."/>
            <person name="Cooper G."/>
            <person name="Leong J."/>
            <person name="Jones S.R.M."/>
            <person name="Koop B.F."/>
        </authorList>
    </citation>
    <scope>NUCLEOTIDE SEQUENCE</scope>
    <source>
        <strain evidence="8">Pacific form</strain>
        <tissue evidence="8">Whole</tissue>
    </source>
</reference>
<dbReference type="InterPro" id="IPR001715">
    <property type="entry name" value="CH_dom"/>
</dbReference>
<dbReference type="PRINTS" id="PR00889">
    <property type="entry name" value="CALPONIN"/>
</dbReference>
<accession>C1BTY3</accession>
<dbReference type="EMBL" id="BT078062">
    <property type="protein sequence ID" value="ACO12486.1"/>
    <property type="molecule type" value="mRNA"/>
</dbReference>
<evidence type="ECO:0000256" key="3">
    <source>
        <dbReference type="ARBA" id="ARBA00022860"/>
    </source>
</evidence>